<evidence type="ECO:0000313" key="4">
    <source>
        <dbReference type="Proteomes" id="UP000006427"/>
    </source>
</evidence>
<feature type="domain" description="TtsA-like Glycoside hydrolase family 108" evidence="1">
    <location>
        <begin position="10"/>
        <end position="94"/>
    </location>
</feature>
<organism evidence="3 4">
    <name type="scientific">Dethiosulfovibrio peptidovorans DSM 11002</name>
    <dbReference type="NCBI Taxonomy" id="469381"/>
    <lineage>
        <taxon>Bacteria</taxon>
        <taxon>Thermotogati</taxon>
        <taxon>Synergistota</taxon>
        <taxon>Synergistia</taxon>
        <taxon>Synergistales</taxon>
        <taxon>Dethiosulfovibrionaceae</taxon>
        <taxon>Dethiosulfovibrio</taxon>
    </lineage>
</organism>
<dbReference type="AlphaFoldDB" id="D2Z3Q4"/>
<sequence length="200" mass="22405">MTERFSEVLSVVLGFEGGYVNDPDDRGGRTNYGITERTLRSAYDREIVPHNDIRSLSMAEASLIYWSDYWEPIGADGMPKPLDLVMFDCAVNHGVGGAVKLLQEGLNSILRDTVLAVDGTMGPRTRAALANLRKENARLTNGSGDVKPYSLLRYLCLEVLMNRTRLYDRLADRNVSQRKFLRGWIHNRVVKLGKSAGLED</sequence>
<accession>D2Z3Q4</accession>
<proteinExistence type="predicted"/>
<evidence type="ECO:0000313" key="3">
    <source>
        <dbReference type="EMBL" id="EFC90360.1"/>
    </source>
</evidence>
<dbReference type="Gene3D" id="1.20.141.10">
    <property type="entry name" value="Chitosanase, subunit A, domain 1"/>
    <property type="match status" value="1"/>
</dbReference>
<dbReference type="CDD" id="cd13926">
    <property type="entry name" value="N-acetylmuramidase_GH108"/>
    <property type="match status" value="1"/>
</dbReference>
<dbReference type="EMBL" id="ABTR02000001">
    <property type="protein sequence ID" value="EFC90360.1"/>
    <property type="molecule type" value="Genomic_DNA"/>
</dbReference>
<gene>
    <name evidence="3" type="ORF">Dpep_0328</name>
</gene>
<dbReference type="RefSeq" id="WP_005659025.1">
    <property type="nucleotide sequence ID" value="NZ_ABTR02000001.1"/>
</dbReference>
<dbReference type="STRING" id="469381.Dpep_0328"/>
<dbReference type="OrthoDB" id="5359795at2"/>
<evidence type="ECO:0000259" key="1">
    <source>
        <dbReference type="Pfam" id="PF05838"/>
    </source>
</evidence>
<dbReference type="SUPFAM" id="SSF53955">
    <property type="entry name" value="Lysozyme-like"/>
    <property type="match status" value="1"/>
</dbReference>
<dbReference type="eggNOG" id="COG3926">
    <property type="taxonomic scope" value="Bacteria"/>
</dbReference>
<feature type="domain" description="Peptidoglycan binding" evidence="2">
    <location>
        <begin position="98"/>
        <end position="189"/>
    </location>
</feature>
<dbReference type="InterPro" id="IPR008565">
    <property type="entry name" value="TtsA-like_GH18_dom"/>
</dbReference>
<protein>
    <submittedName>
        <fullName evidence="3">Uncharacterized protein</fullName>
    </submittedName>
</protein>
<name>D2Z3Q4_9BACT</name>
<keyword evidence="4" id="KW-1185">Reference proteome</keyword>
<comment type="caution">
    <text evidence="3">The sequence shown here is derived from an EMBL/GenBank/DDBJ whole genome shotgun (WGS) entry which is preliminary data.</text>
</comment>
<dbReference type="Pfam" id="PF05838">
    <property type="entry name" value="Glyco_hydro_108"/>
    <property type="match status" value="1"/>
</dbReference>
<evidence type="ECO:0000259" key="2">
    <source>
        <dbReference type="Pfam" id="PF09374"/>
    </source>
</evidence>
<dbReference type="Pfam" id="PF09374">
    <property type="entry name" value="PG_binding_3"/>
    <property type="match status" value="1"/>
</dbReference>
<dbReference type="PaxDb" id="469381-Dpep_0328"/>
<dbReference type="Proteomes" id="UP000006427">
    <property type="component" value="Unassembled WGS sequence"/>
</dbReference>
<dbReference type="InterPro" id="IPR023346">
    <property type="entry name" value="Lysozyme-like_dom_sf"/>
</dbReference>
<reference evidence="3 4" key="1">
    <citation type="journal article" date="2010" name="Stand. Genomic Sci.">
        <title>Permanent draft genome sequence of Dethiosulfovibrio peptidovorans type strain (SEBR 4207).</title>
        <authorList>
            <person name="Labutti K."/>
            <person name="Mayilraj S."/>
            <person name="Clum A."/>
            <person name="Lucas S."/>
            <person name="Glavina Del Rio T."/>
            <person name="Nolan M."/>
            <person name="Tice H."/>
            <person name="Cheng J.F."/>
            <person name="Pitluck S."/>
            <person name="Liolios K."/>
            <person name="Ivanova N."/>
            <person name="Mavromatis K."/>
            <person name="Mikhailova N."/>
            <person name="Pati A."/>
            <person name="Goodwin L."/>
            <person name="Chen A."/>
            <person name="Palaniappan K."/>
            <person name="Land M."/>
            <person name="Hauser L."/>
            <person name="Chang Y.J."/>
            <person name="Jeffries C.D."/>
            <person name="Rohde M."/>
            <person name="Spring S."/>
            <person name="Goker M."/>
            <person name="Woyke T."/>
            <person name="Bristow J."/>
            <person name="Eisen J.A."/>
            <person name="Markowitz V."/>
            <person name="Hugenholtz P."/>
            <person name="Kyrpides N.C."/>
            <person name="Klenk H.P."/>
            <person name="Lapidus A."/>
        </authorList>
    </citation>
    <scope>NUCLEOTIDE SEQUENCE [LARGE SCALE GENOMIC DNA]</scope>
    <source>
        <strain evidence="3 4">DSM 11002</strain>
    </source>
</reference>
<dbReference type="InterPro" id="IPR018537">
    <property type="entry name" value="Peptidoglycan-bd_3"/>
</dbReference>